<dbReference type="EMBL" id="FOIT01000001">
    <property type="protein sequence ID" value="SEV81645.1"/>
    <property type="molecule type" value="Genomic_DNA"/>
</dbReference>
<dbReference type="Gene3D" id="3.40.50.450">
    <property type="match status" value="1"/>
</dbReference>
<evidence type="ECO:0000313" key="4">
    <source>
        <dbReference type="Proteomes" id="UP000243605"/>
    </source>
</evidence>
<reference evidence="3 4" key="1">
    <citation type="submission" date="2016-10" db="EMBL/GenBank/DDBJ databases">
        <authorList>
            <person name="Varghese N."/>
            <person name="Submissions S."/>
        </authorList>
    </citation>
    <scope>NUCLEOTIDE SEQUENCE [LARGE SCALE GENOMIC DNA]</scope>
    <source>
        <strain evidence="3 4">IBRC-M10081</strain>
    </source>
</reference>
<gene>
    <name evidence="3" type="ORF">SAMN05192557_0174</name>
</gene>
<name>A0A662Z0N6_9STAP</name>
<evidence type="ECO:0000313" key="3">
    <source>
        <dbReference type="EMBL" id="SEV81645.1"/>
    </source>
</evidence>
<protein>
    <submittedName>
        <fullName evidence="3">DNA processing protein</fullName>
    </submittedName>
</protein>
<dbReference type="SUPFAM" id="SSF102405">
    <property type="entry name" value="MCP/YpsA-like"/>
    <property type="match status" value="1"/>
</dbReference>
<dbReference type="NCBIfam" id="TIGR00732">
    <property type="entry name" value="dprA"/>
    <property type="match status" value="1"/>
</dbReference>
<feature type="domain" description="Smf/DprA SLOG" evidence="2">
    <location>
        <begin position="43"/>
        <end position="250"/>
    </location>
</feature>
<dbReference type="Proteomes" id="UP000243605">
    <property type="component" value="Unassembled WGS sequence"/>
</dbReference>
<proteinExistence type="inferred from homology"/>
<dbReference type="PANTHER" id="PTHR43022">
    <property type="entry name" value="PROTEIN SMF"/>
    <property type="match status" value="1"/>
</dbReference>
<keyword evidence="4" id="KW-1185">Reference proteome</keyword>
<dbReference type="PANTHER" id="PTHR43022:SF1">
    <property type="entry name" value="PROTEIN SMF"/>
    <property type="match status" value="1"/>
</dbReference>
<accession>A0A662Z0N6</accession>
<comment type="similarity">
    <text evidence="1">Belongs to the DprA/Smf family.</text>
</comment>
<dbReference type="GO" id="GO:0009294">
    <property type="term" value="P:DNA-mediated transformation"/>
    <property type="evidence" value="ECO:0007669"/>
    <property type="project" value="InterPro"/>
</dbReference>
<evidence type="ECO:0000259" key="2">
    <source>
        <dbReference type="Pfam" id="PF02481"/>
    </source>
</evidence>
<evidence type="ECO:0000256" key="1">
    <source>
        <dbReference type="ARBA" id="ARBA00006525"/>
    </source>
</evidence>
<dbReference type="InterPro" id="IPR003488">
    <property type="entry name" value="DprA"/>
</dbReference>
<dbReference type="Pfam" id="PF02481">
    <property type="entry name" value="DNA_processg_A"/>
    <property type="match status" value="1"/>
</dbReference>
<dbReference type="AlphaFoldDB" id="A0A662Z0N6"/>
<dbReference type="InterPro" id="IPR057666">
    <property type="entry name" value="DrpA_SLOG"/>
</dbReference>
<sequence>MTAKEYITLKHAKTSKSIQKKLQTYDALDTSQLEYLLRRHDVKYITINDLNYPPLLKEIYDPPYILYYRGNIDLLKIHALSIVGSRNCTQYTRASLSSLLSELSNVVIVSGLAFGADEYAHKIAIDNQLPTIGILAFGHSIHYPKTTQHMRDVLDCHYLTLSEYPPETGIEKWRFVARNRIIAGLSKGVLVTEAEEKSGSLVTLEMAMDENRSAMCLPGNMTSKYSKGTNLRIQEGAKMVLSAQDILEEL</sequence>
<organism evidence="3 4">
    <name type="scientific">Aliicoccus persicus</name>
    <dbReference type="NCBI Taxonomy" id="930138"/>
    <lineage>
        <taxon>Bacteria</taxon>
        <taxon>Bacillati</taxon>
        <taxon>Bacillota</taxon>
        <taxon>Bacilli</taxon>
        <taxon>Bacillales</taxon>
        <taxon>Staphylococcaceae</taxon>
        <taxon>Aliicoccus</taxon>
    </lineage>
</organism>